<comment type="cofactor">
    <cofactor evidence="7">
        <name>Mn(2+)</name>
        <dbReference type="ChEBI" id="CHEBI:29035"/>
    </cofactor>
    <text evidence="7">Binds 1 Mn(2+) ion per subunit.</text>
</comment>
<dbReference type="GO" id="GO:0005794">
    <property type="term" value="C:Golgi apparatus"/>
    <property type="evidence" value="ECO:0007669"/>
    <property type="project" value="TreeGrafter"/>
</dbReference>
<evidence type="ECO:0000256" key="5">
    <source>
        <dbReference type="PIRSR" id="PIRSR605076-1"/>
    </source>
</evidence>
<sequence length="224" mass="26742">MFVFLNRYTQFLKGFLETGEKYFFVGFRLTYYIYTDNKENVPRIDMSPGHNVSIKDVPSAKRWQDVVVRRKADYVFMMDVDSVFRGHFGAESLGRLVAVLHRGYYRDTKRHDFPYERRRESTAYIPAEEGDYYYTAAVWGGLVDDMYKLVKKCHENSEEDAKNGLEAVWQEESHLNKYFLYNKPTKVLSPEYLWSDYEGWIPKDIKVVRISQLLKNYKEVRPNW</sequence>
<keyword evidence="3" id="KW-0328">Glycosyltransferase</keyword>
<dbReference type="Proteomes" id="UP000261520">
    <property type="component" value="Unplaced"/>
</dbReference>
<name>A0A3B3ZHR6_9GOBI</name>
<evidence type="ECO:0000256" key="6">
    <source>
        <dbReference type="PIRSR" id="PIRSR605076-2"/>
    </source>
</evidence>
<reference evidence="8" key="2">
    <citation type="submission" date="2025-09" db="UniProtKB">
        <authorList>
            <consortium name="Ensembl"/>
        </authorList>
    </citation>
    <scope>IDENTIFICATION</scope>
</reference>
<accession>A0A3B3ZHR6</accession>
<evidence type="ECO:0000256" key="3">
    <source>
        <dbReference type="ARBA" id="ARBA00022676"/>
    </source>
</evidence>
<dbReference type="GO" id="GO:0046872">
    <property type="term" value="F:metal ion binding"/>
    <property type="evidence" value="ECO:0007669"/>
    <property type="project" value="UniProtKB-KW"/>
</dbReference>
<dbReference type="GO" id="GO:0005975">
    <property type="term" value="P:carbohydrate metabolic process"/>
    <property type="evidence" value="ECO:0007669"/>
    <property type="project" value="InterPro"/>
</dbReference>
<proteinExistence type="inferred from homology"/>
<evidence type="ECO:0000256" key="7">
    <source>
        <dbReference type="PIRSR" id="PIRSR605076-3"/>
    </source>
</evidence>
<comment type="subcellular location">
    <subcellularLocation>
        <location evidence="1">Membrane</location>
        <topology evidence="1">Single-pass type II membrane protein</topology>
    </subcellularLocation>
</comment>
<dbReference type="Ensembl" id="ENSPMGT00000004197.1">
    <property type="protein sequence ID" value="ENSPMGP00000003951.1"/>
    <property type="gene ID" value="ENSPMGG00000001684.1"/>
</dbReference>
<dbReference type="Pfam" id="PF03414">
    <property type="entry name" value="Glyco_transf_6"/>
    <property type="match status" value="1"/>
</dbReference>
<evidence type="ECO:0000256" key="4">
    <source>
        <dbReference type="ARBA" id="ARBA00022679"/>
    </source>
</evidence>
<keyword evidence="7" id="KW-0464">Manganese</keyword>
<feature type="active site" description="Nucleophile" evidence="5">
    <location>
        <position position="172"/>
    </location>
</feature>
<dbReference type="GO" id="GO:0016020">
    <property type="term" value="C:membrane"/>
    <property type="evidence" value="ECO:0007669"/>
    <property type="project" value="UniProtKB-SubCell"/>
</dbReference>
<evidence type="ECO:0000313" key="9">
    <source>
        <dbReference type="Proteomes" id="UP000261520"/>
    </source>
</evidence>
<feature type="binding site" evidence="6">
    <location>
        <position position="101"/>
    </location>
    <ligand>
        <name>an alpha-L-fucosyl-(1-&gt;2)-beta-D-galactosyl derivative</name>
        <dbReference type="ChEBI" id="CHEBI:140327"/>
    </ligand>
</feature>
<organism evidence="8 9">
    <name type="scientific">Periophthalmus magnuspinnatus</name>
    <dbReference type="NCBI Taxonomy" id="409849"/>
    <lineage>
        <taxon>Eukaryota</taxon>
        <taxon>Metazoa</taxon>
        <taxon>Chordata</taxon>
        <taxon>Craniata</taxon>
        <taxon>Vertebrata</taxon>
        <taxon>Euteleostomi</taxon>
        <taxon>Actinopterygii</taxon>
        <taxon>Neopterygii</taxon>
        <taxon>Teleostei</taxon>
        <taxon>Neoteleostei</taxon>
        <taxon>Acanthomorphata</taxon>
        <taxon>Gobiaria</taxon>
        <taxon>Gobiiformes</taxon>
        <taxon>Gobioidei</taxon>
        <taxon>Gobiidae</taxon>
        <taxon>Oxudercinae</taxon>
        <taxon>Periophthalmus</taxon>
    </lineage>
</organism>
<feature type="binding site" evidence="6">
    <location>
        <begin position="79"/>
        <end position="81"/>
    </location>
    <ligand>
        <name>UDP-N-acetyl-alpha-D-galactosamine</name>
        <dbReference type="ChEBI" id="CHEBI:67138"/>
    </ligand>
</feature>
<feature type="binding site" evidence="6">
    <location>
        <position position="172"/>
    </location>
    <ligand>
        <name>an alpha-L-fucosyl-(1-&gt;2)-beta-D-galactosyl derivative</name>
        <dbReference type="ChEBI" id="CHEBI:140327"/>
    </ligand>
</feature>
<feature type="binding site" evidence="7">
    <location>
        <position position="81"/>
    </location>
    <ligand>
        <name>Mn(2+)</name>
        <dbReference type="ChEBI" id="CHEBI:29035"/>
    </ligand>
</feature>
<reference evidence="8" key="1">
    <citation type="submission" date="2025-08" db="UniProtKB">
        <authorList>
            <consortium name="Ensembl"/>
        </authorList>
    </citation>
    <scope>IDENTIFICATION</scope>
</reference>
<dbReference type="InterPro" id="IPR005076">
    <property type="entry name" value="Glyco_trans_6"/>
</dbReference>
<feature type="binding site" evidence="7">
    <location>
        <position position="79"/>
    </location>
    <ligand>
        <name>Mn(2+)</name>
        <dbReference type="ChEBI" id="CHEBI:29035"/>
    </ligand>
</feature>
<dbReference type="InterPro" id="IPR029044">
    <property type="entry name" value="Nucleotide-diphossugar_trans"/>
</dbReference>
<evidence type="ECO:0000256" key="1">
    <source>
        <dbReference type="ARBA" id="ARBA00004606"/>
    </source>
</evidence>
<dbReference type="PANTHER" id="PTHR10462">
    <property type="entry name" value="GLYCOSYLTRANSFERASE-RELATED"/>
    <property type="match status" value="1"/>
</dbReference>
<dbReference type="PANTHER" id="PTHR10462:SF49">
    <property type="entry name" value="GLOBOSIDE ALPHA-1,3-N-ACETYLGALACTOSAMINYLTRANSFERASE 1"/>
    <property type="match status" value="1"/>
</dbReference>
<comment type="similarity">
    <text evidence="2">Belongs to the glycosyltransferase 6 family.</text>
</comment>
<evidence type="ECO:0000256" key="2">
    <source>
        <dbReference type="ARBA" id="ARBA00010413"/>
    </source>
</evidence>
<evidence type="ECO:0000313" key="8">
    <source>
        <dbReference type="Ensembl" id="ENSPMGP00000003951.1"/>
    </source>
</evidence>
<dbReference type="GO" id="GO:0031982">
    <property type="term" value="C:vesicle"/>
    <property type="evidence" value="ECO:0007669"/>
    <property type="project" value="TreeGrafter"/>
</dbReference>
<dbReference type="Gene3D" id="3.90.550.10">
    <property type="entry name" value="Spore Coat Polysaccharide Biosynthesis Protein SpsA, Chain A"/>
    <property type="match status" value="1"/>
</dbReference>
<dbReference type="SUPFAM" id="SSF53448">
    <property type="entry name" value="Nucleotide-diphospho-sugar transferases"/>
    <property type="match status" value="1"/>
</dbReference>
<feature type="binding site" evidence="6">
    <location>
        <position position="8"/>
    </location>
    <ligand>
        <name>UDP-N-acetyl-alpha-D-galactosamine</name>
        <dbReference type="ChEBI" id="CHEBI:67138"/>
    </ligand>
</feature>
<keyword evidence="4" id="KW-0808">Transferase</keyword>
<keyword evidence="9" id="KW-1185">Reference proteome</keyword>
<protein>
    <submittedName>
        <fullName evidence="8">Uncharacterized protein</fullName>
    </submittedName>
</protein>
<keyword evidence="7" id="KW-0479">Metal-binding</keyword>
<dbReference type="GO" id="GO:0016758">
    <property type="term" value="F:hexosyltransferase activity"/>
    <property type="evidence" value="ECO:0007669"/>
    <property type="project" value="InterPro"/>
</dbReference>
<dbReference type="AlphaFoldDB" id="A0A3B3ZHR6"/>